<accession>A0ABX2EK62</accession>
<proteinExistence type="inferred from homology"/>
<dbReference type="SUPFAM" id="SSF47598">
    <property type="entry name" value="Ribbon-helix-helix"/>
    <property type="match status" value="1"/>
</dbReference>
<organism evidence="3 4">
    <name type="scientific">Pseudaquabacterium terrae</name>
    <dbReference type="NCBI Taxonomy" id="2732868"/>
    <lineage>
        <taxon>Bacteria</taxon>
        <taxon>Pseudomonadati</taxon>
        <taxon>Pseudomonadota</taxon>
        <taxon>Betaproteobacteria</taxon>
        <taxon>Burkholderiales</taxon>
        <taxon>Sphaerotilaceae</taxon>
        <taxon>Pseudaquabacterium</taxon>
    </lineage>
</organism>
<evidence type="ECO:0000313" key="4">
    <source>
        <dbReference type="Proteomes" id="UP000737171"/>
    </source>
</evidence>
<comment type="caution">
    <text evidence="3">The sequence shown here is derived from an EMBL/GenBank/DDBJ whole genome shotgun (WGS) entry which is preliminary data.</text>
</comment>
<evidence type="ECO:0000256" key="2">
    <source>
        <dbReference type="ARBA" id="ARBA00049988"/>
    </source>
</evidence>
<dbReference type="EMBL" id="JABRWJ010000005">
    <property type="protein sequence ID" value="NRF68999.1"/>
    <property type="molecule type" value="Genomic_DNA"/>
</dbReference>
<dbReference type="InterPro" id="IPR010985">
    <property type="entry name" value="Ribbon_hlx_hlx"/>
</dbReference>
<evidence type="ECO:0000256" key="1">
    <source>
        <dbReference type="ARBA" id="ARBA00022649"/>
    </source>
</evidence>
<name>A0ABX2EK62_9BURK</name>
<gene>
    <name evidence="3" type="ORF">HLB44_18560</name>
</gene>
<dbReference type="RefSeq" id="WP_173125231.1">
    <property type="nucleotide sequence ID" value="NZ_JABRWJ010000005.1"/>
</dbReference>
<protein>
    <submittedName>
        <fullName evidence="3">DUF1778 domain-containing protein</fullName>
    </submittedName>
</protein>
<comment type="similarity">
    <text evidence="2">Belongs to the TacA antitoxin family.</text>
</comment>
<keyword evidence="4" id="KW-1185">Reference proteome</keyword>
<sequence>MTTETPRTQRIEARIAPDVLAVLKRAAEIEGRSLSDFLVGAAQEAARRTIEQTQIIRLSIEEQQRFAALLLDPPAPAPAMARAAKAHKKLISSSR</sequence>
<dbReference type="Proteomes" id="UP000737171">
    <property type="component" value="Unassembled WGS sequence"/>
</dbReference>
<dbReference type="InterPro" id="IPR014795">
    <property type="entry name" value="TacA_1-like"/>
</dbReference>
<dbReference type="PANTHER" id="PTHR35401:SF2">
    <property type="entry name" value="ABC-TYPE TRANSPORT SYSTEM"/>
    <property type="match status" value="1"/>
</dbReference>
<keyword evidence="1" id="KW-1277">Toxin-antitoxin system</keyword>
<dbReference type="NCBIfam" id="NF041551">
    <property type="entry name" value="YlcI_YnfO_N"/>
    <property type="match status" value="1"/>
</dbReference>
<dbReference type="Gene3D" id="1.20.5.780">
    <property type="entry name" value="Single helix bin"/>
    <property type="match status" value="1"/>
</dbReference>
<dbReference type="Pfam" id="PF08681">
    <property type="entry name" value="TacA1"/>
    <property type="match status" value="1"/>
</dbReference>
<reference evidence="3 4" key="1">
    <citation type="submission" date="2020-05" db="EMBL/GenBank/DDBJ databases">
        <title>Aquincola sp. isolate from soil.</title>
        <authorList>
            <person name="Han J."/>
            <person name="Kim D.-U."/>
        </authorList>
    </citation>
    <scope>NUCLEOTIDE SEQUENCE [LARGE SCALE GENOMIC DNA]</scope>
    <source>
        <strain evidence="3 4">S2</strain>
    </source>
</reference>
<dbReference type="PANTHER" id="PTHR35401">
    <property type="entry name" value="COPG FAMILY HELIX-TURN-HELIX PROTEIN-RELATED-RELATED"/>
    <property type="match status" value="1"/>
</dbReference>
<evidence type="ECO:0000313" key="3">
    <source>
        <dbReference type="EMBL" id="NRF68999.1"/>
    </source>
</evidence>